<dbReference type="Gene3D" id="3.40.50.300">
    <property type="entry name" value="P-loop containing nucleotide triphosphate hydrolases"/>
    <property type="match status" value="1"/>
</dbReference>
<gene>
    <name evidence="2" type="ORF">J0X19_24675</name>
</gene>
<dbReference type="AlphaFoldDB" id="A0A939F1P0"/>
<protein>
    <submittedName>
        <fullName evidence="2">ParA family protein</fullName>
    </submittedName>
</protein>
<evidence type="ECO:0000313" key="3">
    <source>
        <dbReference type="Proteomes" id="UP000664144"/>
    </source>
</evidence>
<organism evidence="2 3">
    <name type="scientific">Hymenobacter telluris</name>
    <dbReference type="NCBI Taxonomy" id="2816474"/>
    <lineage>
        <taxon>Bacteria</taxon>
        <taxon>Pseudomonadati</taxon>
        <taxon>Bacteroidota</taxon>
        <taxon>Cytophagia</taxon>
        <taxon>Cytophagales</taxon>
        <taxon>Hymenobacteraceae</taxon>
        <taxon>Hymenobacter</taxon>
    </lineage>
</organism>
<dbReference type="InterPro" id="IPR050678">
    <property type="entry name" value="DNA_Partitioning_ATPase"/>
</dbReference>
<evidence type="ECO:0000313" key="2">
    <source>
        <dbReference type="EMBL" id="MBO0361176.1"/>
    </source>
</evidence>
<dbReference type="InterPro" id="IPR025669">
    <property type="entry name" value="AAA_dom"/>
</dbReference>
<dbReference type="CDD" id="cd02042">
    <property type="entry name" value="ParAB_family"/>
    <property type="match status" value="1"/>
</dbReference>
<dbReference type="EMBL" id="JAFLQZ010000040">
    <property type="protein sequence ID" value="MBO0361176.1"/>
    <property type="molecule type" value="Genomic_DNA"/>
</dbReference>
<sequence>MQILTFANNKGGQGKTTSALGVAHRLAALGHSVLFIDADPQANATLTLGTDPARGHLGDALLDAPDGRPSAHTLATLSQRPHPTRSLEVVAANRLMGQQEKIFGTQADYIFFFKRQLASLANQYDYVVLDTPPSLGPLTLAALAASHAVFVPMVPDLFGSAGMAALLEMVERIRQNFNERLRVGGIFFTKYAPTYRRALHKQYAGDLLEDQSLAGLVLTQTIRENIALAEAQSMQQPVYDYAPSSSGAADYAALTDEILSRLS</sequence>
<dbReference type="RefSeq" id="WP_206987076.1">
    <property type="nucleotide sequence ID" value="NZ_JAFLQZ010000040.1"/>
</dbReference>
<keyword evidence="3" id="KW-1185">Reference proteome</keyword>
<comment type="caution">
    <text evidence="2">The sequence shown here is derived from an EMBL/GenBank/DDBJ whole genome shotgun (WGS) entry which is preliminary data.</text>
</comment>
<evidence type="ECO:0000259" key="1">
    <source>
        <dbReference type="Pfam" id="PF13614"/>
    </source>
</evidence>
<dbReference type="PANTHER" id="PTHR13696:SF52">
    <property type="entry name" value="PARA FAMILY PROTEIN CT_582"/>
    <property type="match status" value="1"/>
</dbReference>
<proteinExistence type="predicted"/>
<dbReference type="Proteomes" id="UP000664144">
    <property type="component" value="Unassembled WGS sequence"/>
</dbReference>
<accession>A0A939F1P0</accession>
<dbReference type="Pfam" id="PF13614">
    <property type="entry name" value="AAA_31"/>
    <property type="match status" value="1"/>
</dbReference>
<dbReference type="InterPro" id="IPR027417">
    <property type="entry name" value="P-loop_NTPase"/>
</dbReference>
<dbReference type="SUPFAM" id="SSF52540">
    <property type="entry name" value="P-loop containing nucleoside triphosphate hydrolases"/>
    <property type="match status" value="1"/>
</dbReference>
<name>A0A939F1P0_9BACT</name>
<feature type="domain" description="AAA" evidence="1">
    <location>
        <begin position="1"/>
        <end position="182"/>
    </location>
</feature>
<dbReference type="PIRSF" id="PIRSF009320">
    <property type="entry name" value="Nuc_binding_HP_1000"/>
    <property type="match status" value="1"/>
</dbReference>
<reference evidence="2" key="1">
    <citation type="submission" date="2021-03" db="EMBL/GenBank/DDBJ databases">
        <authorList>
            <person name="Kim M.K."/>
        </authorList>
    </citation>
    <scope>NUCLEOTIDE SEQUENCE</scope>
    <source>
        <strain evidence="2">BT186</strain>
    </source>
</reference>
<dbReference type="PANTHER" id="PTHR13696">
    <property type="entry name" value="P-LOOP CONTAINING NUCLEOSIDE TRIPHOSPHATE HYDROLASE"/>
    <property type="match status" value="1"/>
</dbReference>